<proteinExistence type="predicted"/>
<comment type="caution">
    <text evidence="1">The sequence shown here is derived from an EMBL/GenBank/DDBJ whole genome shotgun (WGS) entry which is preliminary data.</text>
</comment>
<evidence type="ECO:0000313" key="1">
    <source>
        <dbReference type="EMBL" id="KAF7997770.1"/>
    </source>
</evidence>
<name>A0A834Y1T1_APHGI</name>
<accession>A0A834Y1T1</accession>
<dbReference type="EMBL" id="JACMRX010000001">
    <property type="protein sequence ID" value="KAF7997770.1"/>
    <property type="molecule type" value="Genomic_DNA"/>
</dbReference>
<gene>
    <name evidence="1" type="ORF">HCN44_009168</name>
</gene>
<dbReference type="Proteomes" id="UP000639338">
    <property type="component" value="Unassembled WGS sequence"/>
</dbReference>
<sequence length="227" mass="25990">MMITTALGNSLLPQVSYLVMQTDRSCIRSMSNSTIQDITVEGKWPSFINYTVKIEKDTDIQIQVTFEDNYGIFHEDYENILNSSICEVLDRAIDDPTSADARFLIPEAIGLYGTRCPIQRVIINSFYLGLRSIAPYRFPTLINMSSMGEGKRRMKITLFQNNQKTNIKQNILTIFVLMEVRYWPLKNTLNQFFTITIPETPKSNSPNNITIELVTLFFVTIGSFLIS</sequence>
<organism evidence="1 2">
    <name type="scientific">Aphidius gifuensis</name>
    <name type="common">Parasitoid wasp</name>
    <dbReference type="NCBI Taxonomy" id="684658"/>
    <lineage>
        <taxon>Eukaryota</taxon>
        <taxon>Metazoa</taxon>
        <taxon>Ecdysozoa</taxon>
        <taxon>Arthropoda</taxon>
        <taxon>Hexapoda</taxon>
        <taxon>Insecta</taxon>
        <taxon>Pterygota</taxon>
        <taxon>Neoptera</taxon>
        <taxon>Endopterygota</taxon>
        <taxon>Hymenoptera</taxon>
        <taxon>Apocrita</taxon>
        <taxon>Ichneumonoidea</taxon>
        <taxon>Braconidae</taxon>
        <taxon>Aphidiinae</taxon>
        <taxon>Aphidius</taxon>
    </lineage>
</organism>
<protein>
    <submittedName>
        <fullName evidence="1">Uncharacterized protein</fullName>
    </submittedName>
</protein>
<evidence type="ECO:0000313" key="2">
    <source>
        <dbReference type="Proteomes" id="UP000639338"/>
    </source>
</evidence>
<keyword evidence="2" id="KW-1185">Reference proteome</keyword>
<reference evidence="1 2" key="1">
    <citation type="submission" date="2020-08" db="EMBL/GenBank/DDBJ databases">
        <title>Aphidius gifuensis genome sequencing and assembly.</title>
        <authorList>
            <person name="Du Z."/>
        </authorList>
    </citation>
    <scope>NUCLEOTIDE SEQUENCE [LARGE SCALE GENOMIC DNA]</scope>
    <source>
        <strain evidence="1">YNYX2018</strain>
        <tissue evidence="1">Adults</tissue>
    </source>
</reference>
<dbReference type="AlphaFoldDB" id="A0A834Y1T1"/>